<feature type="compositionally biased region" description="Pro residues" evidence="1">
    <location>
        <begin position="99"/>
        <end position="124"/>
    </location>
</feature>
<evidence type="ECO:0000256" key="1">
    <source>
        <dbReference type="SAM" id="MobiDB-lite"/>
    </source>
</evidence>
<dbReference type="InterPro" id="IPR025565">
    <property type="entry name" value="DUF4328"/>
</dbReference>
<evidence type="ECO:0000313" key="4">
    <source>
        <dbReference type="EMBL" id="SNR30471.1"/>
    </source>
</evidence>
<dbReference type="EMBL" id="FZNR01000001">
    <property type="protein sequence ID" value="SNR30471.1"/>
    <property type="molecule type" value="Genomic_DNA"/>
</dbReference>
<keyword evidence="2" id="KW-0472">Membrane</keyword>
<organism evidence="4 5">
    <name type="scientific">Actinoplanes regularis</name>
    <dbReference type="NCBI Taxonomy" id="52697"/>
    <lineage>
        <taxon>Bacteria</taxon>
        <taxon>Bacillati</taxon>
        <taxon>Actinomycetota</taxon>
        <taxon>Actinomycetes</taxon>
        <taxon>Micromonosporales</taxon>
        <taxon>Micromonosporaceae</taxon>
        <taxon>Actinoplanes</taxon>
    </lineage>
</organism>
<sequence length="384" mass="39444">MSAQSPHPTPDDAQPDASRDEGLTPPADPWSSSDPLSAPDPFFTAPASPASDPLATATPPPVRPSAPVADAQPPSSTPLPPSASLPPLLPSAAPLPSAYTPPPAQPSPYGTTPPGPQVYPPQAYPAPAPAYPTYPAQGYPGAAPGAVQGYPGAASGAAQGYPGAAPGVAPGYPGAAPGYPGAAPNYNGTQAPYYYPQAYPAGPIRSLRVPAGLAIAGLALALVFGFLLEIMDFVVGDGLTSAGVDGLGAAAGVGYLIAFIFTIVTFMVWLHRASTNLWNTGHGMKWRPGWTIGGWFIPFANLVIPLLVFREVDRETHDHGSGLFATWAVAWILTPILERVGQVPGTLLSASSGVALLVSGVAAIFLIRRITDGQEQRFLQSQPN</sequence>
<evidence type="ECO:0000313" key="5">
    <source>
        <dbReference type="Proteomes" id="UP000198415"/>
    </source>
</evidence>
<dbReference type="AlphaFoldDB" id="A0A238V8E2"/>
<feature type="transmembrane region" description="Helical" evidence="2">
    <location>
        <begin position="213"/>
        <end position="235"/>
    </location>
</feature>
<dbReference type="Proteomes" id="UP000198415">
    <property type="component" value="Unassembled WGS sequence"/>
</dbReference>
<dbReference type="RefSeq" id="WP_089291565.1">
    <property type="nucleotide sequence ID" value="NZ_BOMU01000004.1"/>
</dbReference>
<proteinExistence type="predicted"/>
<accession>A0A238V8E2</accession>
<gene>
    <name evidence="4" type="ORF">SAMN06264365_101837</name>
</gene>
<reference evidence="4 5" key="1">
    <citation type="submission" date="2017-06" db="EMBL/GenBank/DDBJ databases">
        <authorList>
            <person name="Kim H.J."/>
            <person name="Triplett B.A."/>
        </authorList>
    </citation>
    <scope>NUCLEOTIDE SEQUENCE [LARGE SCALE GENOMIC DNA]</scope>
    <source>
        <strain evidence="4 5">DSM 43151</strain>
    </source>
</reference>
<feature type="region of interest" description="Disordered" evidence="1">
    <location>
        <begin position="1"/>
        <end position="124"/>
    </location>
</feature>
<dbReference type="Pfam" id="PF14219">
    <property type="entry name" value="DUF4328"/>
    <property type="match status" value="1"/>
</dbReference>
<evidence type="ECO:0000259" key="3">
    <source>
        <dbReference type="Pfam" id="PF14219"/>
    </source>
</evidence>
<protein>
    <recommendedName>
        <fullName evidence="3">DUF4328 domain-containing protein</fullName>
    </recommendedName>
</protein>
<name>A0A238V8E2_9ACTN</name>
<dbReference type="OrthoDB" id="4174975at2"/>
<feature type="transmembrane region" description="Helical" evidence="2">
    <location>
        <begin position="343"/>
        <end position="367"/>
    </location>
</feature>
<feature type="compositionally biased region" description="Pro residues" evidence="1">
    <location>
        <begin position="75"/>
        <end position="89"/>
    </location>
</feature>
<keyword evidence="5" id="KW-1185">Reference proteome</keyword>
<feature type="transmembrane region" description="Helical" evidence="2">
    <location>
        <begin position="247"/>
        <end position="270"/>
    </location>
</feature>
<keyword evidence="2" id="KW-0812">Transmembrane</keyword>
<dbReference type="PRINTS" id="PR01217">
    <property type="entry name" value="PRICHEXTENSN"/>
</dbReference>
<keyword evidence="2" id="KW-1133">Transmembrane helix</keyword>
<feature type="transmembrane region" description="Helical" evidence="2">
    <location>
        <begin position="290"/>
        <end position="309"/>
    </location>
</feature>
<feature type="domain" description="DUF4328" evidence="3">
    <location>
        <begin position="243"/>
        <end position="371"/>
    </location>
</feature>
<evidence type="ECO:0000256" key="2">
    <source>
        <dbReference type="SAM" id="Phobius"/>
    </source>
</evidence>